<feature type="compositionally biased region" description="Basic and acidic residues" evidence="1">
    <location>
        <begin position="407"/>
        <end position="419"/>
    </location>
</feature>
<evidence type="ECO:0000256" key="1">
    <source>
        <dbReference type="SAM" id="MobiDB-lite"/>
    </source>
</evidence>
<keyword evidence="2" id="KW-1133">Transmembrane helix</keyword>
<dbReference type="EMBL" id="MKQR01000026">
    <property type="protein sequence ID" value="OLR90713.1"/>
    <property type="molecule type" value="Genomic_DNA"/>
</dbReference>
<accession>A0A1Q9LFB2</accession>
<comment type="caution">
    <text evidence="3">The sequence shown here is derived from an EMBL/GenBank/DDBJ whole genome shotgun (WGS) entry which is preliminary data.</text>
</comment>
<dbReference type="RefSeq" id="WP_075977382.1">
    <property type="nucleotide sequence ID" value="NZ_MKQR01000026.1"/>
</dbReference>
<reference evidence="3 4" key="1">
    <citation type="submission" date="2016-10" db="EMBL/GenBank/DDBJ databases">
        <title>The Draft Genome Sequence of Actinokineospora bangkokensis 44EHWT reveals the biosynthetic pathway of antifungal compounds Thailandins with unusual extender unit butylmalonyl-CoA.</title>
        <authorList>
            <person name="Greule A."/>
            <person name="Intra B."/>
            <person name="Flemming S."/>
            <person name="Rommel M.G."/>
            <person name="Panbangred W."/>
            <person name="Bechthold A."/>
        </authorList>
    </citation>
    <scope>NUCLEOTIDE SEQUENCE [LARGE SCALE GENOMIC DNA]</scope>
    <source>
        <strain evidence="3 4">44EHW</strain>
    </source>
</reference>
<keyword evidence="2" id="KW-0812">Transmembrane</keyword>
<proteinExistence type="predicted"/>
<gene>
    <name evidence="3" type="ORF">BJP25_29400</name>
</gene>
<dbReference type="Proteomes" id="UP000186040">
    <property type="component" value="Unassembled WGS sequence"/>
</dbReference>
<organism evidence="3 4">
    <name type="scientific">Actinokineospora bangkokensis</name>
    <dbReference type="NCBI Taxonomy" id="1193682"/>
    <lineage>
        <taxon>Bacteria</taxon>
        <taxon>Bacillati</taxon>
        <taxon>Actinomycetota</taxon>
        <taxon>Actinomycetes</taxon>
        <taxon>Pseudonocardiales</taxon>
        <taxon>Pseudonocardiaceae</taxon>
        <taxon>Actinokineospora</taxon>
    </lineage>
</organism>
<feature type="transmembrane region" description="Helical" evidence="2">
    <location>
        <begin position="323"/>
        <end position="344"/>
    </location>
</feature>
<evidence type="ECO:0000313" key="3">
    <source>
        <dbReference type="EMBL" id="OLR90713.1"/>
    </source>
</evidence>
<feature type="region of interest" description="Disordered" evidence="1">
    <location>
        <begin position="382"/>
        <end position="436"/>
    </location>
</feature>
<dbReference type="AlphaFoldDB" id="A0A1Q9LFB2"/>
<evidence type="ECO:0000256" key="2">
    <source>
        <dbReference type="SAM" id="Phobius"/>
    </source>
</evidence>
<sequence>MRTRARSTRDTVAGVLVLVALVALPLLSVRLIGVIHAQAAPAVAVPTTTPAPTTPAEVPIAWTAEQARRALAAGSVARLPGAPAVVDEAALRPVLARTGWRVLLLPFTGSDGRERHRGELDRLRAALGGDDRLVVVSGLRVEAGRSHQLIGPRDMAEVAAVLGTADVTEPVLSAVLDGHVRATPDPVPAGGVDEVAAALASTGRYTAPGLAPVGPAPDALVAVLPAGQPTDLTARLGERFPGERVVVVRGRWVEVAGPDPDLVRTAVTAYYGRSYFRLAEWGPDPLALGSLVLAEVDQALAARAAAATAPAVDDQPPAWRSAALPWALACAAVLLVGVPAALRLRPARRRLARAEADLLLRDHLAAEVAALAADLATVRAHSRPHAELPTSAATQRATAPAPGLADLRTDTTQHAEHHGGTAAATRTHGHGTDPLTSVTDQQVEAHGLRLDHADPAADPPRARTRSHDPADLLADAAVEHARARDLLLDGADPAAVQAAVAAARAALDEVRFGVSV</sequence>
<keyword evidence="2" id="KW-0472">Membrane</keyword>
<keyword evidence="4" id="KW-1185">Reference proteome</keyword>
<name>A0A1Q9LFB2_9PSEU</name>
<protein>
    <submittedName>
        <fullName evidence="3">Uncharacterized protein</fullName>
    </submittedName>
</protein>
<dbReference type="STRING" id="1193682.BJP25_29400"/>
<evidence type="ECO:0000313" key="4">
    <source>
        <dbReference type="Proteomes" id="UP000186040"/>
    </source>
</evidence>
<dbReference type="OrthoDB" id="3341722at2"/>